<dbReference type="AlphaFoldDB" id="A3QDM2"/>
<dbReference type="EMBL" id="CP000606">
    <property type="protein sequence ID" value="ABO23570.1"/>
    <property type="molecule type" value="Genomic_DNA"/>
</dbReference>
<dbReference type="Proteomes" id="UP000001558">
    <property type="component" value="Chromosome"/>
</dbReference>
<dbReference type="eggNOG" id="ENOG5031I8S">
    <property type="taxonomic scope" value="Bacteria"/>
</dbReference>
<evidence type="ECO:0000313" key="2">
    <source>
        <dbReference type="EMBL" id="ABO23570.1"/>
    </source>
</evidence>
<keyword evidence="1" id="KW-0732">Signal</keyword>
<proteinExistence type="predicted"/>
<organism evidence="2 3">
    <name type="scientific">Shewanella loihica (strain ATCC BAA-1088 / PV-4)</name>
    <dbReference type="NCBI Taxonomy" id="323850"/>
    <lineage>
        <taxon>Bacteria</taxon>
        <taxon>Pseudomonadati</taxon>
        <taxon>Pseudomonadota</taxon>
        <taxon>Gammaproteobacteria</taxon>
        <taxon>Alteromonadales</taxon>
        <taxon>Shewanellaceae</taxon>
        <taxon>Shewanella</taxon>
    </lineage>
</organism>
<dbReference type="PROSITE" id="PS51257">
    <property type="entry name" value="PROKAR_LIPOPROTEIN"/>
    <property type="match status" value="1"/>
</dbReference>
<protein>
    <recommendedName>
        <fullName evidence="4">Lipoprotein</fullName>
    </recommendedName>
</protein>
<keyword evidence="3" id="KW-1185">Reference proteome</keyword>
<feature type="signal peptide" evidence="1">
    <location>
        <begin position="1"/>
        <end position="16"/>
    </location>
</feature>
<dbReference type="HOGENOM" id="CLU_1531516_0_0_6"/>
<dbReference type="OrthoDB" id="6264017at2"/>
<sequence precursor="true">MIAKSLLIGLMSLVLASCGATPKQESAPVQVNGSSNINRPTLFLATPEFAGNLDVDKVANECFMLQTLSDSIRASAETYQANILVDRSRNSEMPDEYMLRVTYIDVTPHRWVLFSLRPSSTATLKVDIVRNGEVVRSTQKAIGSGVALGACDRLEKIAEAGGRFVAKWSTQQDYN</sequence>
<evidence type="ECO:0000256" key="1">
    <source>
        <dbReference type="SAM" id="SignalP"/>
    </source>
</evidence>
<feature type="chain" id="PRO_5002657979" description="Lipoprotein" evidence="1">
    <location>
        <begin position="17"/>
        <end position="175"/>
    </location>
</feature>
<reference evidence="2 3" key="1">
    <citation type="submission" date="2007-03" db="EMBL/GenBank/DDBJ databases">
        <title>Complete sequence of Shewanella loihica PV-4.</title>
        <authorList>
            <consortium name="US DOE Joint Genome Institute"/>
            <person name="Copeland A."/>
            <person name="Lucas S."/>
            <person name="Lapidus A."/>
            <person name="Barry K."/>
            <person name="Detter J.C."/>
            <person name="Glavina del Rio T."/>
            <person name="Hammon N."/>
            <person name="Israni S."/>
            <person name="Dalin E."/>
            <person name="Tice H."/>
            <person name="Pitluck S."/>
            <person name="Chain P."/>
            <person name="Malfatti S."/>
            <person name="Shin M."/>
            <person name="Vergez L."/>
            <person name="Schmutz J."/>
            <person name="Larimer F."/>
            <person name="Land M."/>
            <person name="Hauser L."/>
            <person name="Kyrpides N."/>
            <person name="Mikhailova N."/>
            <person name="Romine M.F."/>
            <person name="Serres G."/>
            <person name="Fredrickson J."/>
            <person name="Tiedje J."/>
            <person name="Richardson P."/>
        </authorList>
    </citation>
    <scope>NUCLEOTIDE SEQUENCE [LARGE SCALE GENOMIC DNA]</scope>
    <source>
        <strain evidence="3">ATCC BAA-1088 / PV-4</strain>
    </source>
</reference>
<evidence type="ECO:0000313" key="3">
    <source>
        <dbReference type="Proteomes" id="UP000001558"/>
    </source>
</evidence>
<evidence type="ECO:0008006" key="4">
    <source>
        <dbReference type="Google" id="ProtNLM"/>
    </source>
</evidence>
<dbReference type="KEGG" id="slo:Shew_1703"/>
<gene>
    <name evidence="2" type="ordered locus">Shew_1703</name>
</gene>
<accession>A3QDM2</accession>
<name>A3QDM2_SHELP</name>
<dbReference type="RefSeq" id="WP_011865502.1">
    <property type="nucleotide sequence ID" value="NC_009092.1"/>
</dbReference>